<organism evidence="1 2">
    <name type="scientific">Pelodictyon phaeoclathratiforme (strain DSM 5477 / BU-1)</name>
    <dbReference type="NCBI Taxonomy" id="324925"/>
    <lineage>
        <taxon>Bacteria</taxon>
        <taxon>Pseudomonadati</taxon>
        <taxon>Chlorobiota</taxon>
        <taxon>Chlorobiia</taxon>
        <taxon>Chlorobiales</taxon>
        <taxon>Chlorobiaceae</taxon>
        <taxon>Chlorobium/Pelodictyon group</taxon>
        <taxon>Pelodictyon</taxon>
    </lineage>
</organism>
<keyword evidence="2" id="KW-1185">Reference proteome</keyword>
<dbReference type="Proteomes" id="UP000002724">
    <property type="component" value="Chromosome"/>
</dbReference>
<dbReference type="KEGG" id="pph:Ppha_0797"/>
<protein>
    <submittedName>
        <fullName evidence="1">Uncharacterized protein</fullName>
    </submittedName>
</protein>
<accession>B4SEJ5</accession>
<evidence type="ECO:0000313" key="1">
    <source>
        <dbReference type="EMBL" id="ACF43087.1"/>
    </source>
</evidence>
<dbReference type="HOGENOM" id="CLU_658641_0_0_10"/>
<reference evidence="1 2" key="1">
    <citation type="submission" date="2008-06" db="EMBL/GenBank/DDBJ databases">
        <title>Complete sequence of Pelodictyon phaeoclathratiforme BU-1.</title>
        <authorList>
            <consortium name="US DOE Joint Genome Institute"/>
            <person name="Lucas S."/>
            <person name="Copeland A."/>
            <person name="Lapidus A."/>
            <person name="Glavina del Rio T."/>
            <person name="Dalin E."/>
            <person name="Tice H."/>
            <person name="Bruce D."/>
            <person name="Goodwin L."/>
            <person name="Pitluck S."/>
            <person name="Schmutz J."/>
            <person name="Larimer F."/>
            <person name="Land M."/>
            <person name="Hauser L."/>
            <person name="Kyrpides N."/>
            <person name="Mikhailova N."/>
            <person name="Liu Z."/>
            <person name="Li T."/>
            <person name="Zhao F."/>
            <person name="Overmann J."/>
            <person name="Bryant D.A."/>
            <person name="Richardson P."/>
        </authorList>
    </citation>
    <scope>NUCLEOTIDE SEQUENCE [LARGE SCALE GENOMIC DNA]</scope>
    <source>
        <strain evidence="2">DSM 5477 / BU-1</strain>
    </source>
</reference>
<name>B4SEJ5_PELPB</name>
<gene>
    <name evidence="1" type="ordered locus">Ppha_0797</name>
</gene>
<dbReference type="EMBL" id="CP001110">
    <property type="protein sequence ID" value="ACF43087.1"/>
    <property type="molecule type" value="Genomic_DNA"/>
</dbReference>
<dbReference type="AlphaFoldDB" id="B4SEJ5"/>
<sequence>MQNLLMDWVGINAFKQEGLDIRASNPYAVSARGIVNQYSPDLYAPTMKGSVAQVVMVVGNSDMAKALVLRFARIGTYSPNGKLRLVWVGVGVTEAFNELKTLYPALDTDYRNLNFLSFELGVSREFFDSVLPPLQLVIADQPPEQAICNEVIAGADDASWPSAIYVCHDSDIRNLSEARDIQAALCSKPEAVRRETYGKKGRLILAIQNQSELGIGDNQALLAFPYLIEEQSIDKLFAETIVKDRSDDIAKEYHAVYSSLKDESIIKEAWITTPVYRKESNRDLADHLAIKARYAGINAEAVNKLVFEGVGSISDGDEKKMEEAFDDLVIMEMNRYRAFMFMNNFRYGTHALEYLMRVVTTLPLDQLKKELDQCLRVNKTLLEEFLPEKEREKDDNIVKTSIEVMKKRSNYQETVST</sequence>
<evidence type="ECO:0000313" key="2">
    <source>
        <dbReference type="Proteomes" id="UP000002724"/>
    </source>
</evidence>
<proteinExistence type="predicted"/>